<gene>
    <name evidence="3" type="ORF">GR257_29870</name>
</gene>
<dbReference type="SUPFAM" id="SSF53474">
    <property type="entry name" value="alpha/beta-Hydrolases"/>
    <property type="match status" value="1"/>
</dbReference>
<dbReference type="InterPro" id="IPR000073">
    <property type="entry name" value="AB_hydrolase_1"/>
</dbReference>
<comment type="caution">
    <text evidence="3">The sequence shown here is derived from an EMBL/GenBank/DDBJ whole genome shotgun (WGS) entry which is preliminary data.</text>
</comment>
<evidence type="ECO:0000256" key="1">
    <source>
        <dbReference type="ARBA" id="ARBA00022801"/>
    </source>
</evidence>
<evidence type="ECO:0000313" key="3">
    <source>
        <dbReference type="EMBL" id="NEK19000.1"/>
    </source>
</evidence>
<reference evidence="3 4" key="1">
    <citation type="submission" date="2019-12" db="EMBL/GenBank/DDBJ databases">
        <title>Rhizobium genotypes associated with high levels of biological nitrogen fixation by grain legumes in a temperate-maritime cropping system.</title>
        <authorList>
            <person name="Maluk M."/>
            <person name="Francesc Ferrando Molina F."/>
            <person name="Lopez Del Egido L."/>
            <person name="Lafos M."/>
            <person name="Langarica-Fuentes A."/>
            <person name="Gebre Yohannes G."/>
            <person name="Young M.W."/>
            <person name="Martin P."/>
            <person name="Gantlett R."/>
            <person name="Kenicer G."/>
            <person name="Hawes C."/>
            <person name="Begg G.S."/>
            <person name="Quilliam R.S."/>
            <person name="Squire G.R."/>
            <person name="Poole P.S."/>
            <person name="Young P.W."/>
            <person name="Iannetta P.M."/>
            <person name="James E.K."/>
        </authorList>
    </citation>
    <scope>NUCLEOTIDE SEQUENCE [LARGE SCALE GENOMIC DNA]</scope>
    <source>
        <strain evidence="3 4">JHI54</strain>
    </source>
</reference>
<name>A0A7K3VP82_RHILE</name>
<accession>A0A7K3VP82</accession>
<dbReference type="GO" id="GO:0016787">
    <property type="term" value="F:hydrolase activity"/>
    <property type="evidence" value="ECO:0007669"/>
    <property type="project" value="UniProtKB-KW"/>
</dbReference>
<dbReference type="InterPro" id="IPR029058">
    <property type="entry name" value="AB_hydrolase_fold"/>
</dbReference>
<keyword evidence="1 3" id="KW-0378">Hydrolase</keyword>
<dbReference type="Proteomes" id="UP000471705">
    <property type="component" value="Unassembled WGS sequence"/>
</dbReference>
<evidence type="ECO:0000313" key="4">
    <source>
        <dbReference type="Proteomes" id="UP000471705"/>
    </source>
</evidence>
<sequence length="276" mass="30495">MAFFGISNWDNAYENGAHIPQSGRWPNVWHEQATEFRRQSSDEVTSEIDRPYGPAERNRFDLFSPRSPAGLLIYIHGGYWLRLEKGFWSHLAQGPLGHRFAVAIPSYTLCPAIRLTGIVDEIAAMIEAVAALVDGPIVLVGHSAGGHLATSMVEEASPLSAATVSRILNVVSLSGLHDLRPLMRTAMNARLRLDPEEANRLSPALQLPKPGARVTCWVGSSERSEFQRQSALLANIWRGLGAETSYVIEPDRHHFDIMEGLTDPMHPLTRCALNIT</sequence>
<organism evidence="3 4">
    <name type="scientific">Rhizobium leguminosarum</name>
    <dbReference type="NCBI Taxonomy" id="384"/>
    <lineage>
        <taxon>Bacteria</taxon>
        <taxon>Pseudomonadati</taxon>
        <taxon>Pseudomonadota</taxon>
        <taxon>Alphaproteobacteria</taxon>
        <taxon>Hyphomicrobiales</taxon>
        <taxon>Rhizobiaceae</taxon>
        <taxon>Rhizobium/Agrobacterium group</taxon>
        <taxon>Rhizobium</taxon>
    </lineage>
</organism>
<dbReference type="PANTHER" id="PTHR48081:SF33">
    <property type="entry name" value="KYNURENINE FORMAMIDASE"/>
    <property type="match status" value="1"/>
</dbReference>
<feature type="domain" description="AB hydrolase-1" evidence="2">
    <location>
        <begin position="73"/>
        <end position="208"/>
    </location>
</feature>
<evidence type="ECO:0000259" key="2">
    <source>
        <dbReference type="Pfam" id="PF12697"/>
    </source>
</evidence>
<dbReference type="Pfam" id="PF12697">
    <property type="entry name" value="Abhydrolase_6"/>
    <property type="match status" value="1"/>
</dbReference>
<dbReference type="PANTHER" id="PTHR48081">
    <property type="entry name" value="AB HYDROLASE SUPERFAMILY PROTEIN C4A8.06C"/>
    <property type="match status" value="1"/>
</dbReference>
<proteinExistence type="predicted"/>
<dbReference type="Gene3D" id="3.40.50.1820">
    <property type="entry name" value="alpha/beta hydrolase"/>
    <property type="match status" value="1"/>
</dbReference>
<dbReference type="InterPro" id="IPR050300">
    <property type="entry name" value="GDXG_lipolytic_enzyme"/>
</dbReference>
<protein>
    <submittedName>
        <fullName evidence="3">Alpha/beta fold hydrolase</fullName>
    </submittedName>
</protein>
<dbReference type="AlphaFoldDB" id="A0A7K3VP82"/>
<dbReference type="EMBL" id="WUFV01000025">
    <property type="protein sequence ID" value="NEK19000.1"/>
    <property type="molecule type" value="Genomic_DNA"/>
</dbReference>